<comment type="caution">
    <text evidence="4">The sequence shown here is derived from an EMBL/GenBank/DDBJ whole genome shotgun (WGS) entry which is preliminary data.</text>
</comment>
<dbReference type="PROSITE" id="PS51304">
    <property type="entry name" value="GALECTIN"/>
    <property type="match status" value="2"/>
</dbReference>
<organism evidence="4 5">
    <name type="scientific">Clavelina lepadiformis</name>
    <name type="common">Light-bulb sea squirt</name>
    <name type="synonym">Ascidia lepadiformis</name>
    <dbReference type="NCBI Taxonomy" id="159417"/>
    <lineage>
        <taxon>Eukaryota</taxon>
        <taxon>Metazoa</taxon>
        <taxon>Chordata</taxon>
        <taxon>Tunicata</taxon>
        <taxon>Ascidiacea</taxon>
        <taxon>Aplousobranchia</taxon>
        <taxon>Clavelinidae</taxon>
        <taxon>Clavelina</taxon>
    </lineage>
</organism>
<feature type="domain" description="Galectin" evidence="3">
    <location>
        <begin position="163"/>
        <end position="292"/>
    </location>
</feature>
<evidence type="ECO:0000313" key="4">
    <source>
        <dbReference type="EMBL" id="CAK8694342.1"/>
    </source>
</evidence>
<proteinExistence type="predicted"/>
<protein>
    <recommendedName>
        <fullName evidence="2">Galectin</fullName>
    </recommendedName>
</protein>
<evidence type="ECO:0000256" key="1">
    <source>
        <dbReference type="ARBA" id="ARBA00022734"/>
    </source>
</evidence>
<dbReference type="InterPro" id="IPR001079">
    <property type="entry name" value="Galectin_CRD"/>
</dbReference>
<dbReference type="SMART" id="SM00276">
    <property type="entry name" value="GLECT"/>
    <property type="match status" value="2"/>
</dbReference>
<evidence type="ECO:0000256" key="2">
    <source>
        <dbReference type="RuleBase" id="RU102079"/>
    </source>
</evidence>
<dbReference type="InterPro" id="IPR013320">
    <property type="entry name" value="ConA-like_dom_sf"/>
</dbReference>
<gene>
    <name evidence="4" type="ORF">CVLEPA_LOCUS27719</name>
</gene>
<dbReference type="Pfam" id="PF00337">
    <property type="entry name" value="Gal-bind_lectin"/>
    <property type="match status" value="2"/>
</dbReference>
<dbReference type="PANTHER" id="PTHR11346">
    <property type="entry name" value="GALECTIN"/>
    <property type="match status" value="1"/>
</dbReference>
<evidence type="ECO:0000259" key="3">
    <source>
        <dbReference type="PROSITE" id="PS51304"/>
    </source>
</evidence>
<dbReference type="EMBL" id="CAWYQH010000141">
    <property type="protein sequence ID" value="CAK8694342.1"/>
    <property type="molecule type" value="Genomic_DNA"/>
</dbReference>
<accession>A0ABP0GRI7</accession>
<dbReference type="SUPFAM" id="SSF49899">
    <property type="entry name" value="Concanavalin A-like lectins/glucanases"/>
    <property type="match status" value="2"/>
</dbReference>
<dbReference type="PANTHER" id="PTHR11346:SF147">
    <property type="entry name" value="GALECTIN"/>
    <property type="match status" value="1"/>
</dbReference>
<dbReference type="Gene3D" id="2.60.120.200">
    <property type="match status" value="2"/>
</dbReference>
<keyword evidence="1 2" id="KW-0430">Lectin</keyword>
<sequence length="292" mass="33388">MTQPALRNVTLPLTTHINGMYPGRIITVNGVVRPNANRFSINLQTGFADNSDIALHFNPRFNEGNIVVRNSRLNGQWQGEERETPKFQFRHGQAFEVSILCNENKYKISVNGKHFVGFKHRMPFYAVSHLKIQGGIQVSNVAFLTENQFPPIMSSLRSPSPGSTVGIPFRNIRDHSVHIIGKMKPQANRFAINFLNDEGKIVFHLNPRFEERVIVRNANLGGWGPEERQLNDEFPMAKNSPFVFDIAVNKQGYHVKLNGVPQFLFNHRFRPINRVKCLQVTDGAFIYEILFY</sequence>
<dbReference type="CDD" id="cd00070">
    <property type="entry name" value="GLECT"/>
    <property type="match status" value="2"/>
</dbReference>
<reference evidence="4 5" key="1">
    <citation type="submission" date="2024-02" db="EMBL/GenBank/DDBJ databases">
        <authorList>
            <person name="Daric V."/>
            <person name="Darras S."/>
        </authorList>
    </citation>
    <scope>NUCLEOTIDE SEQUENCE [LARGE SCALE GENOMIC DNA]</scope>
</reference>
<keyword evidence="5" id="KW-1185">Reference proteome</keyword>
<name>A0ABP0GRI7_CLALP</name>
<evidence type="ECO:0000313" key="5">
    <source>
        <dbReference type="Proteomes" id="UP001642483"/>
    </source>
</evidence>
<dbReference type="InterPro" id="IPR044156">
    <property type="entry name" value="Galectin-like"/>
</dbReference>
<dbReference type="Proteomes" id="UP001642483">
    <property type="component" value="Unassembled WGS sequence"/>
</dbReference>
<dbReference type="SMART" id="SM00908">
    <property type="entry name" value="Gal-bind_lectin"/>
    <property type="match status" value="2"/>
</dbReference>
<feature type="domain" description="Galectin" evidence="3">
    <location>
        <begin position="12"/>
        <end position="144"/>
    </location>
</feature>